<dbReference type="GO" id="GO:0140911">
    <property type="term" value="F:pore-forming activity"/>
    <property type="evidence" value="ECO:0007669"/>
    <property type="project" value="InterPro"/>
</dbReference>
<dbReference type="PANTHER" id="PTHR20855:SF3">
    <property type="entry name" value="LD03007P"/>
    <property type="match status" value="1"/>
</dbReference>
<keyword evidence="10" id="KW-1185">Reference proteome</keyword>
<dbReference type="InterPro" id="IPR005744">
    <property type="entry name" value="Hy-lIII"/>
</dbReference>
<protein>
    <submittedName>
        <fullName evidence="9">Hemolysin III family protein</fullName>
    </submittedName>
</protein>
<dbReference type="NCBIfam" id="TIGR01065">
    <property type="entry name" value="hlyIII"/>
    <property type="match status" value="1"/>
</dbReference>
<evidence type="ECO:0000256" key="2">
    <source>
        <dbReference type="ARBA" id="ARBA00008488"/>
    </source>
</evidence>
<keyword evidence="6 8" id="KW-0472">Membrane</keyword>
<dbReference type="GO" id="GO:0046872">
    <property type="term" value="F:metal ion binding"/>
    <property type="evidence" value="ECO:0007669"/>
    <property type="project" value="UniProtKB-KW"/>
</dbReference>
<organism evidence="9 10">
    <name type="scientific">Flammeovirga agarivorans</name>
    <dbReference type="NCBI Taxonomy" id="2726742"/>
    <lineage>
        <taxon>Bacteria</taxon>
        <taxon>Pseudomonadati</taxon>
        <taxon>Bacteroidota</taxon>
        <taxon>Cytophagia</taxon>
        <taxon>Cytophagales</taxon>
        <taxon>Flammeovirgaceae</taxon>
        <taxon>Flammeovirga</taxon>
    </lineage>
</organism>
<evidence type="ECO:0000256" key="5">
    <source>
        <dbReference type="ARBA" id="ARBA00022989"/>
    </source>
</evidence>
<sequence>MTKDKEEIWNSITHGLGVVLSVVALILLLFKAESTTEYVVYSVFGASMVSLYFSSTMYHLVAVEKVKSYLQRLDHSGIFLLIAGTYTPFAFLSLENDGGVILGIIVWSVALVGMVYKLFFKMKYAWLSNITYLAMGWLAVFKMGQLHSELQEGFWYLIAGGAAYSIGVIFYIWEKLPYNHVIWHLFVLLGSLFMFLSIYLYT</sequence>
<accession>A0A7X8SHM2</accession>
<dbReference type="PANTHER" id="PTHR20855">
    <property type="entry name" value="ADIPOR/PROGESTIN RECEPTOR-RELATED"/>
    <property type="match status" value="1"/>
</dbReference>
<evidence type="ECO:0000313" key="9">
    <source>
        <dbReference type="EMBL" id="NLR90312.1"/>
    </source>
</evidence>
<keyword evidence="7" id="KW-0862">Zinc</keyword>
<evidence type="ECO:0000313" key="10">
    <source>
        <dbReference type="Proteomes" id="UP000585050"/>
    </source>
</evidence>
<feature type="binding site" evidence="7">
    <location>
        <position position="59"/>
    </location>
    <ligand>
        <name>Zn(2+)</name>
        <dbReference type="ChEBI" id="CHEBI:29105"/>
    </ligand>
</feature>
<feature type="transmembrane region" description="Helical" evidence="8">
    <location>
        <begin position="12"/>
        <end position="32"/>
    </location>
</feature>
<feature type="transmembrane region" description="Helical" evidence="8">
    <location>
        <begin position="153"/>
        <end position="173"/>
    </location>
</feature>
<dbReference type="EMBL" id="JABAIL010000001">
    <property type="protein sequence ID" value="NLR90312.1"/>
    <property type="molecule type" value="Genomic_DNA"/>
</dbReference>
<dbReference type="Pfam" id="PF03006">
    <property type="entry name" value="HlyIII"/>
    <property type="match status" value="1"/>
</dbReference>
<reference evidence="9 10" key="1">
    <citation type="submission" date="2020-04" db="EMBL/GenBank/DDBJ databases">
        <title>Flammeovirga sp. SR4, a novel species isolated from seawater.</title>
        <authorList>
            <person name="Wang X."/>
        </authorList>
    </citation>
    <scope>NUCLEOTIDE SEQUENCE [LARGE SCALE GENOMIC DNA]</scope>
    <source>
        <strain evidence="9 10">SR4</strain>
    </source>
</reference>
<feature type="binding site" evidence="7">
    <location>
        <position position="184"/>
    </location>
    <ligand>
        <name>Zn(2+)</name>
        <dbReference type="ChEBI" id="CHEBI:29105"/>
    </ligand>
</feature>
<feature type="transmembrane region" description="Helical" evidence="8">
    <location>
        <begin position="124"/>
        <end position="141"/>
    </location>
</feature>
<feature type="binding site" evidence="7">
    <location>
        <position position="180"/>
    </location>
    <ligand>
        <name>Zn(2+)</name>
        <dbReference type="ChEBI" id="CHEBI:29105"/>
    </ligand>
</feature>
<feature type="transmembrane region" description="Helical" evidence="8">
    <location>
        <begin position="38"/>
        <end position="61"/>
    </location>
</feature>
<comment type="subcellular location">
    <subcellularLocation>
        <location evidence="1">Cell membrane</location>
        <topology evidence="1">Multi-pass membrane protein</topology>
    </subcellularLocation>
</comment>
<dbReference type="GO" id="GO:0005886">
    <property type="term" value="C:plasma membrane"/>
    <property type="evidence" value="ECO:0007669"/>
    <property type="project" value="UniProtKB-SubCell"/>
</dbReference>
<keyword evidence="3" id="KW-1003">Cell membrane</keyword>
<evidence type="ECO:0000256" key="8">
    <source>
        <dbReference type="SAM" id="Phobius"/>
    </source>
</evidence>
<evidence type="ECO:0000256" key="7">
    <source>
        <dbReference type="PIRSR" id="PIRSR604254-1"/>
    </source>
</evidence>
<feature type="transmembrane region" description="Helical" evidence="8">
    <location>
        <begin position="180"/>
        <end position="201"/>
    </location>
</feature>
<dbReference type="Proteomes" id="UP000585050">
    <property type="component" value="Unassembled WGS sequence"/>
</dbReference>
<comment type="caution">
    <text evidence="9">The sequence shown here is derived from an EMBL/GenBank/DDBJ whole genome shotgun (WGS) entry which is preliminary data.</text>
</comment>
<feature type="transmembrane region" description="Helical" evidence="8">
    <location>
        <begin position="73"/>
        <end position="94"/>
    </location>
</feature>
<evidence type="ECO:0000256" key="6">
    <source>
        <dbReference type="ARBA" id="ARBA00023136"/>
    </source>
</evidence>
<feature type="transmembrane region" description="Helical" evidence="8">
    <location>
        <begin position="100"/>
        <end position="119"/>
    </location>
</feature>
<evidence type="ECO:0000256" key="3">
    <source>
        <dbReference type="ARBA" id="ARBA00022475"/>
    </source>
</evidence>
<dbReference type="InterPro" id="IPR004254">
    <property type="entry name" value="AdipoR/HlyIII-related"/>
</dbReference>
<keyword evidence="4 8" id="KW-0812">Transmembrane</keyword>
<evidence type="ECO:0000256" key="4">
    <source>
        <dbReference type="ARBA" id="ARBA00022692"/>
    </source>
</evidence>
<keyword evidence="5 8" id="KW-1133">Transmembrane helix</keyword>
<gene>
    <name evidence="9" type="ORF">HGP29_03800</name>
</gene>
<comment type="similarity">
    <text evidence="2">Belongs to the UPF0073 (Hly-III) family.</text>
</comment>
<keyword evidence="7" id="KW-0479">Metal-binding</keyword>
<evidence type="ECO:0000256" key="1">
    <source>
        <dbReference type="ARBA" id="ARBA00004651"/>
    </source>
</evidence>
<proteinExistence type="inferred from homology"/>
<name>A0A7X8SHM2_9BACT</name>
<dbReference type="AlphaFoldDB" id="A0A7X8SHM2"/>